<proteinExistence type="inferred from homology"/>
<dbReference type="GO" id="GO:0016592">
    <property type="term" value="C:mediator complex"/>
    <property type="evidence" value="ECO:0007669"/>
    <property type="project" value="InterPro"/>
</dbReference>
<evidence type="ECO:0000256" key="8">
    <source>
        <dbReference type="RuleBase" id="RU364134"/>
    </source>
</evidence>
<evidence type="ECO:0000256" key="2">
    <source>
        <dbReference type="ARBA" id="ARBA00009354"/>
    </source>
</evidence>
<reference evidence="10 11" key="1">
    <citation type="submission" date="2015-07" db="EMBL/GenBank/DDBJ databases">
        <title>The genome of the fungus Escovopsis weberi, a specialized disease agent of ant agriculture.</title>
        <authorList>
            <person name="de Man T.J."/>
            <person name="Stajich J.E."/>
            <person name="Kubicek C.P."/>
            <person name="Chenthamara K."/>
            <person name="Atanasova L."/>
            <person name="Druzhinina I.S."/>
            <person name="Birnbaum S."/>
            <person name="Barribeau S.M."/>
            <person name="Teiling C."/>
            <person name="Suen G."/>
            <person name="Currie C."/>
            <person name="Gerardo N.M."/>
        </authorList>
    </citation>
    <scope>NUCLEOTIDE SEQUENCE [LARGE SCALE GENOMIC DNA]</scope>
</reference>
<keyword evidence="11" id="KW-1185">Reference proteome</keyword>
<dbReference type="STRING" id="150374.A0A0M8N0T5"/>
<dbReference type="GO" id="GO:0003712">
    <property type="term" value="F:transcription coregulator activity"/>
    <property type="evidence" value="ECO:0007669"/>
    <property type="project" value="InterPro"/>
</dbReference>
<dbReference type="EMBL" id="LGSR01000026">
    <property type="protein sequence ID" value="KOS17401.1"/>
    <property type="molecule type" value="Genomic_DNA"/>
</dbReference>
<comment type="subcellular location">
    <subcellularLocation>
        <location evidence="1 8">Nucleus</location>
    </subcellularLocation>
</comment>
<organism evidence="10 11">
    <name type="scientific">Escovopsis weberi</name>
    <dbReference type="NCBI Taxonomy" id="150374"/>
    <lineage>
        <taxon>Eukaryota</taxon>
        <taxon>Fungi</taxon>
        <taxon>Dikarya</taxon>
        <taxon>Ascomycota</taxon>
        <taxon>Pezizomycotina</taxon>
        <taxon>Sordariomycetes</taxon>
        <taxon>Hypocreomycetidae</taxon>
        <taxon>Hypocreales</taxon>
        <taxon>Hypocreaceae</taxon>
        <taxon>Escovopsis</taxon>
    </lineage>
</organism>
<name>A0A0M8N0T5_ESCWE</name>
<evidence type="ECO:0000256" key="1">
    <source>
        <dbReference type="ARBA" id="ARBA00004123"/>
    </source>
</evidence>
<comment type="caution">
    <text evidence="10">The sequence shown here is derived from an EMBL/GenBank/DDBJ whole genome shotgun (WGS) entry which is preliminary data.</text>
</comment>
<evidence type="ECO:0000256" key="7">
    <source>
        <dbReference type="ARBA" id="ARBA00023242"/>
    </source>
</evidence>
<evidence type="ECO:0000313" key="10">
    <source>
        <dbReference type="EMBL" id="KOS17401.1"/>
    </source>
</evidence>
<comment type="subunit">
    <text evidence="8">Component of the SRB8-11 complex, which itself associates with the Mediator complex.</text>
</comment>
<protein>
    <recommendedName>
        <fullName evidence="8">Mediator of RNA polymerase II transcription subunit 13</fullName>
    </recommendedName>
    <alternativeName>
        <fullName evidence="8">Mediator complex subunit 13</fullName>
    </alternativeName>
</protein>
<dbReference type="GO" id="GO:0006357">
    <property type="term" value="P:regulation of transcription by RNA polymerase II"/>
    <property type="evidence" value="ECO:0007669"/>
    <property type="project" value="InterPro"/>
</dbReference>
<gene>
    <name evidence="10" type="ORF">ESCO_006447</name>
</gene>
<keyword evidence="6 8" id="KW-0804">Transcription</keyword>
<comment type="function">
    <text evidence="8">Component of the SRB8-11 complex. The SRB8-11 complex is a regulatory module of the Mediator complex which is itself involved in regulation of basal and activated RNA polymerase II-dependent transcription. The SRB8-11 complex may be involved in the transcriptional repression of a subset of genes regulated by Mediator. It may inhibit the association of the Mediator complex with RNA polymerase II to form the holoenzyme complex.</text>
</comment>
<evidence type="ECO:0000313" key="11">
    <source>
        <dbReference type="Proteomes" id="UP000053831"/>
    </source>
</evidence>
<dbReference type="Pfam" id="PF06333">
    <property type="entry name" value="Med13_C"/>
    <property type="match status" value="1"/>
</dbReference>
<comment type="similarity">
    <text evidence="2 8">Belongs to the Mediator complex subunit 13 family.</text>
</comment>
<sequence>MNQQEMDFWVDLARTEINAAVTMILMTVDTNPSLQLLPPIMKLPGSATMVCSTPVSTSQTSAVSPEQMTASTASSIRDSNTAITLPTDAPAADADADAALADISDQTWGAIANHRLSNSASLLEVRPALISGYLVKRTGMRVEDAPVVMEVNMVHTDQVPRAYEPLLREMLSHFRGLGTLARARGVVDRETDVRPWHVAAAEKAVRALYLLM</sequence>
<accession>A0A0M8N0T5</accession>
<keyword evidence="4 8" id="KW-0805">Transcription regulation</keyword>
<dbReference type="AlphaFoldDB" id="A0A0M8N0T5"/>
<dbReference type="InterPro" id="IPR009401">
    <property type="entry name" value="Med13_C"/>
</dbReference>
<keyword evidence="3 8" id="KW-0678">Repressor</keyword>
<evidence type="ECO:0000256" key="6">
    <source>
        <dbReference type="ARBA" id="ARBA00023163"/>
    </source>
</evidence>
<evidence type="ECO:0000259" key="9">
    <source>
        <dbReference type="Pfam" id="PF06333"/>
    </source>
</evidence>
<feature type="domain" description="Mediator complex subunit Med13 C-terminal" evidence="9">
    <location>
        <begin position="1"/>
        <end position="201"/>
    </location>
</feature>
<keyword evidence="7 8" id="KW-0539">Nucleus</keyword>
<dbReference type="Proteomes" id="UP000053831">
    <property type="component" value="Unassembled WGS sequence"/>
</dbReference>
<evidence type="ECO:0000256" key="4">
    <source>
        <dbReference type="ARBA" id="ARBA00023015"/>
    </source>
</evidence>
<keyword evidence="5 8" id="KW-0010">Activator</keyword>
<evidence type="ECO:0000256" key="5">
    <source>
        <dbReference type="ARBA" id="ARBA00023159"/>
    </source>
</evidence>
<evidence type="ECO:0000256" key="3">
    <source>
        <dbReference type="ARBA" id="ARBA00022491"/>
    </source>
</evidence>
<dbReference type="OrthoDB" id="103819at2759"/>